<protein>
    <recommendedName>
        <fullName evidence="12">PIG-U-domain-containing protein</fullName>
    </recommendedName>
</protein>
<evidence type="ECO:0000256" key="5">
    <source>
        <dbReference type="ARBA" id="ARBA00022692"/>
    </source>
</evidence>
<proteinExistence type="inferred from homology"/>
<comment type="pathway">
    <text evidence="2">Glycolipid biosynthesis; glycosylphosphatidylinositol-anchor biosynthesis.</text>
</comment>
<evidence type="ECO:0008006" key="12">
    <source>
        <dbReference type="Google" id="ProtNLM"/>
    </source>
</evidence>
<evidence type="ECO:0000256" key="6">
    <source>
        <dbReference type="ARBA" id="ARBA00022824"/>
    </source>
</evidence>
<feature type="transmembrane region" description="Helical" evidence="9">
    <location>
        <begin position="409"/>
        <end position="433"/>
    </location>
</feature>
<dbReference type="AlphaFoldDB" id="A0AAN6GH03"/>
<name>A0AAN6GH03_9BASI</name>
<evidence type="ECO:0000313" key="10">
    <source>
        <dbReference type="EMBL" id="KAK0538948.1"/>
    </source>
</evidence>
<keyword evidence="6" id="KW-0256">Endoplasmic reticulum</keyword>
<feature type="transmembrane region" description="Helical" evidence="9">
    <location>
        <begin position="243"/>
        <end position="263"/>
    </location>
</feature>
<keyword evidence="5 9" id="KW-0812">Transmembrane</keyword>
<dbReference type="GO" id="GO:0016255">
    <property type="term" value="P:attachment of GPI anchor to protein"/>
    <property type="evidence" value="ECO:0007669"/>
    <property type="project" value="InterPro"/>
</dbReference>
<gene>
    <name evidence="10" type="ORF">OC842_001145</name>
</gene>
<evidence type="ECO:0000313" key="11">
    <source>
        <dbReference type="Proteomes" id="UP001176521"/>
    </source>
</evidence>
<keyword evidence="8 9" id="KW-0472">Membrane</keyword>
<feature type="transmembrane region" description="Helical" evidence="9">
    <location>
        <begin position="275"/>
        <end position="295"/>
    </location>
</feature>
<evidence type="ECO:0000256" key="9">
    <source>
        <dbReference type="SAM" id="Phobius"/>
    </source>
</evidence>
<dbReference type="Pfam" id="PF06728">
    <property type="entry name" value="PIG-U"/>
    <property type="match status" value="1"/>
</dbReference>
<feature type="transmembrane region" description="Helical" evidence="9">
    <location>
        <begin position="307"/>
        <end position="325"/>
    </location>
</feature>
<dbReference type="PANTHER" id="PTHR13121">
    <property type="entry name" value="GPI TRANSAMIDASE COMPONENT PIG-U"/>
    <property type="match status" value="1"/>
</dbReference>
<evidence type="ECO:0000256" key="8">
    <source>
        <dbReference type="ARBA" id="ARBA00023136"/>
    </source>
</evidence>
<dbReference type="InterPro" id="IPR009600">
    <property type="entry name" value="PIG-U"/>
</dbReference>
<keyword evidence="4" id="KW-0337">GPI-anchor biosynthesis</keyword>
<organism evidence="10 11">
    <name type="scientific">Tilletia horrida</name>
    <dbReference type="NCBI Taxonomy" id="155126"/>
    <lineage>
        <taxon>Eukaryota</taxon>
        <taxon>Fungi</taxon>
        <taxon>Dikarya</taxon>
        <taxon>Basidiomycota</taxon>
        <taxon>Ustilaginomycotina</taxon>
        <taxon>Exobasidiomycetes</taxon>
        <taxon>Tilletiales</taxon>
        <taxon>Tilletiaceae</taxon>
        <taxon>Tilletia</taxon>
    </lineage>
</organism>
<feature type="transmembrane region" description="Helical" evidence="9">
    <location>
        <begin position="337"/>
        <end position="363"/>
    </location>
</feature>
<comment type="caution">
    <text evidence="10">The sequence shown here is derived from an EMBL/GenBank/DDBJ whole genome shotgun (WGS) entry which is preliminary data.</text>
</comment>
<evidence type="ECO:0000256" key="1">
    <source>
        <dbReference type="ARBA" id="ARBA00004477"/>
    </source>
</evidence>
<evidence type="ECO:0000256" key="4">
    <source>
        <dbReference type="ARBA" id="ARBA00022502"/>
    </source>
</evidence>
<evidence type="ECO:0000256" key="7">
    <source>
        <dbReference type="ARBA" id="ARBA00022989"/>
    </source>
</evidence>
<evidence type="ECO:0000256" key="2">
    <source>
        <dbReference type="ARBA" id="ARBA00004687"/>
    </source>
</evidence>
<dbReference type="PANTHER" id="PTHR13121:SF0">
    <property type="entry name" value="PHOSPHATIDYLINOSITOL GLYCAN ANCHOR BIOSYNTHESIS CLASS U PROTEIN"/>
    <property type="match status" value="1"/>
</dbReference>
<keyword evidence="7 9" id="KW-1133">Transmembrane helix</keyword>
<dbReference type="EMBL" id="JAPDMQ010000038">
    <property type="protein sequence ID" value="KAK0538948.1"/>
    <property type="molecule type" value="Genomic_DNA"/>
</dbReference>
<comment type="similarity">
    <text evidence="3">Belongs to the PIGU family.</text>
</comment>
<accession>A0AAN6GH03</accession>
<dbReference type="GO" id="GO:0006506">
    <property type="term" value="P:GPI anchor biosynthetic process"/>
    <property type="evidence" value="ECO:0007669"/>
    <property type="project" value="UniProtKB-KW"/>
</dbReference>
<comment type="subcellular location">
    <subcellularLocation>
        <location evidence="1">Endoplasmic reticulum membrane</location>
        <topology evidence="1">Multi-pass membrane protein</topology>
    </subcellularLocation>
</comment>
<feature type="transmembrane region" description="Helical" evidence="9">
    <location>
        <begin position="375"/>
        <end position="397"/>
    </location>
</feature>
<reference evidence="10" key="1">
    <citation type="journal article" date="2023" name="PhytoFront">
        <title>Draft Genome Resources of Seven Strains of Tilletia horrida, Causal Agent of Kernel Smut of Rice.</title>
        <authorList>
            <person name="Khanal S."/>
            <person name="Antony Babu S."/>
            <person name="Zhou X.G."/>
        </authorList>
    </citation>
    <scope>NUCLEOTIDE SEQUENCE</scope>
    <source>
        <strain evidence="10">TX3</strain>
    </source>
</reference>
<dbReference type="GO" id="GO:0042765">
    <property type="term" value="C:GPI-anchor transamidase complex"/>
    <property type="evidence" value="ECO:0007669"/>
    <property type="project" value="InterPro"/>
</dbReference>
<keyword evidence="11" id="KW-1185">Reference proteome</keyword>
<evidence type="ECO:0000256" key="3">
    <source>
        <dbReference type="ARBA" id="ARBA00010026"/>
    </source>
</evidence>
<feature type="transmembrane region" description="Helical" evidence="9">
    <location>
        <begin position="20"/>
        <end position="40"/>
    </location>
</feature>
<dbReference type="Proteomes" id="UP001176521">
    <property type="component" value="Unassembled WGS sequence"/>
</dbReference>
<sequence>MAAAAAAVGGKASPATRSPVPLLALLGAGTALRLFLFLHAPDLVAALTARPETSTPISSFTALREAVHLQALSHSQGHGGRIAVSTVVHHSPLVIASLGKVLRLRRWELASALVWSFFDAASAWALYQAVLLKARTKTREEKDAVEEEDEDAAHSRGRTVAALFLANPYTIASCLARSTTSLSTSLTLLAVSQALAGNAFLSTTVLSLAAHTSLWPVLQLPPLLLLARRQTKLLSGGRGGGGALVRAILGAVVGLGGGTYLAWQLQGQSWDWVYSSWGSIILLTDLTPNIGMWWYFIMEMFDHFRDFFLLTLNVHVLSYVAPFTVKYRDDPLFAMTALAGILATFQSYPTVADTALFLGLLTLHHEIFPYFRHPLVTVLLFTYSSLLLPTFHSLWLGPGARSGSGNANFFYAITLVWGLGGAAAVLDACWAWGRAQWERERRRRGPGAAAVALAARVDGAGAVEGKKPATRRVVVQL</sequence>